<evidence type="ECO:0000256" key="1">
    <source>
        <dbReference type="PROSITE-ProRule" id="PRU00339"/>
    </source>
</evidence>
<dbReference type="Pfam" id="PF13432">
    <property type="entry name" value="TPR_16"/>
    <property type="match status" value="3"/>
</dbReference>
<dbReference type="InterPro" id="IPR019734">
    <property type="entry name" value="TPR_rpt"/>
</dbReference>
<dbReference type="InterPro" id="IPR011990">
    <property type="entry name" value="TPR-like_helical_dom_sf"/>
</dbReference>
<accession>A0A831RTI1</accession>
<sequence>MYLCDVMAKKNILLKSHIRKAEELLRQNRVAEAAQVYEKLCRLDGANAGLWVRLSILRRRSGDHGGAEVASRKAIQLSSSSPEAHLALASSLHVQKRLEEAITCYRRAAGLQPDLAEAWYLLANALREAGDLDAAVDTYEQLLRIDSDHFQGLNNYGALLIGMGRSEDAVKLLYRALGLNSSSVETLTNLARAHNSIAAYRVAMELLDKAIALRPDFADAHMEMAQSLYLDGQYDQALVSFDKVIELRPGDARALVGKAKTLEVMGREEESCRLLRPLVEGEAVGAALPVYFDVSEHLGEQDRAVSMIEAFLKSGRANVHGSAPLHFRLGEYYDRRQSFDEAMAHYHKANALGGDVREMETTHELLEGLYRVYDPDRIKDLPCSTLDSQLLVFIVGMPRSGTSLVEQILASHPDIHGLGETEGMEELSSGLSASLSGRAYPDYVPDLSTGMLDEAAAGYIRSVSRRSPSSKRITDKMPHNFLRVGLLLQLFPRCHIIHCRRHPLDTCLSCYFSDFGSNYHDYTRDLQALGSYYAFYSKVMGHWRSVFGNRIFTVDYEELVMHQERESRKMLEYCGMDWSERCLDFHNNTRVVNTISYKQVKQPIYKRSVCRWRNYEKHLEPLRSALEQHGVEY</sequence>
<dbReference type="SMART" id="SM00028">
    <property type="entry name" value="TPR"/>
    <property type="match status" value="8"/>
</dbReference>
<dbReference type="Pfam" id="PF13469">
    <property type="entry name" value="Sulfotransfer_3"/>
    <property type="match status" value="1"/>
</dbReference>
<dbReference type="PANTHER" id="PTHR12558:SF13">
    <property type="entry name" value="CELL DIVISION CYCLE PROTEIN 27 HOMOLOG"/>
    <property type="match status" value="1"/>
</dbReference>
<dbReference type="Proteomes" id="UP000886339">
    <property type="component" value="Unassembled WGS sequence"/>
</dbReference>
<dbReference type="Gene3D" id="3.40.50.300">
    <property type="entry name" value="P-loop containing nucleotide triphosphate hydrolases"/>
    <property type="match status" value="1"/>
</dbReference>
<dbReference type="SUPFAM" id="SSF48452">
    <property type="entry name" value="TPR-like"/>
    <property type="match status" value="2"/>
</dbReference>
<dbReference type="PROSITE" id="PS50005">
    <property type="entry name" value="TPR"/>
    <property type="match status" value="4"/>
</dbReference>
<name>A0A831RTI1_9GAMM</name>
<dbReference type="InterPro" id="IPR027417">
    <property type="entry name" value="P-loop_NTPase"/>
</dbReference>
<feature type="repeat" description="TPR" evidence="1">
    <location>
        <begin position="82"/>
        <end position="115"/>
    </location>
</feature>
<dbReference type="AlphaFoldDB" id="A0A831RTI1"/>
<feature type="repeat" description="TPR" evidence="1">
    <location>
        <begin position="184"/>
        <end position="217"/>
    </location>
</feature>
<dbReference type="SUPFAM" id="SSF52540">
    <property type="entry name" value="P-loop containing nucleoside triphosphate hydrolases"/>
    <property type="match status" value="1"/>
</dbReference>
<feature type="repeat" description="TPR" evidence="1">
    <location>
        <begin position="218"/>
        <end position="251"/>
    </location>
</feature>
<proteinExistence type="predicted"/>
<feature type="repeat" description="TPR" evidence="1">
    <location>
        <begin position="116"/>
        <end position="149"/>
    </location>
</feature>
<reference evidence="2" key="1">
    <citation type="journal article" date="2020" name="mSystems">
        <title>Genome- and Community-Level Interaction Insights into Carbon Utilization and Element Cycling Functions of Hydrothermarchaeota in Hydrothermal Sediment.</title>
        <authorList>
            <person name="Zhou Z."/>
            <person name="Liu Y."/>
            <person name="Xu W."/>
            <person name="Pan J."/>
            <person name="Luo Z.H."/>
            <person name="Li M."/>
        </authorList>
    </citation>
    <scope>NUCLEOTIDE SEQUENCE [LARGE SCALE GENOMIC DNA]</scope>
    <source>
        <strain evidence="2">HyVt-458</strain>
    </source>
</reference>
<evidence type="ECO:0000313" key="2">
    <source>
        <dbReference type="EMBL" id="HEC05416.1"/>
    </source>
</evidence>
<dbReference type="EMBL" id="DRLF01000039">
    <property type="protein sequence ID" value="HEC05416.1"/>
    <property type="molecule type" value="Genomic_DNA"/>
</dbReference>
<protein>
    <submittedName>
        <fullName evidence="2">Sulfotransferase family protein</fullName>
    </submittedName>
</protein>
<dbReference type="PANTHER" id="PTHR12558">
    <property type="entry name" value="CELL DIVISION CYCLE 16,23,27"/>
    <property type="match status" value="1"/>
</dbReference>
<organism evidence="2">
    <name type="scientific">Thiolapillus brandeum</name>
    <dbReference type="NCBI Taxonomy" id="1076588"/>
    <lineage>
        <taxon>Bacteria</taxon>
        <taxon>Pseudomonadati</taxon>
        <taxon>Pseudomonadota</taxon>
        <taxon>Gammaproteobacteria</taxon>
        <taxon>Chromatiales</taxon>
        <taxon>Sedimenticolaceae</taxon>
        <taxon>Thiolapillus</taxon>
    </lineage>
</organism>
<gene>
    <name evidence="2" type="ORF">ENJ12_01060</name>
</gene>
<dbReference type="Gene3D" id="1.25.40.10">
    <property type="entry name" value="Tetratricopeptide repeat domain"/>
    <property type="match status" value="2"/>
</dbReference>
<keyword evidence="1" id="KW-0802">TPR repeat</keyword>
<comment type="caution">
    <text evidence="2">The sequence shown here is derived from an EMBL/GenBank/DDBJ whole genome shotgun (WGS) entry which is preliminary data.</text>
</comment>